<feature type="compositionally biased region" description="Basic and acidic residues" evidence="1">
    <location>
        <begin position="82"/>
        <end position="91"/>
    </location>
</feature>
<reference evidence="2" key="1">
    <citation type="submission" date="2022-06" db="EMBL/GenBank/DDBJ databases">
        <authorList>
            <person name="Legendre M."/>
            <person name="Claverie J.-M."/>
            <person name="Alempic J.-M."/>
            <person name="Abergel C."/>
        </authorList>
    </citation>
    <scope>NUCLEOTIDE SEQUENCE</scope>
    <source>
        <strain evidence="2">Kuranda</strain>
    </source>
</reference>
<accession>A0AA95ECK4</accession>
<dbReference type="EMBL" id="ON887157">
    <property type="protein sequence ID" value="WBR14285.1"/>
    <property type="molecule type" value="Genomic_DNA"/>
</dbReference>
<evidence type="ECO:0000313" key="2">
    <source>
        <dbReference type="EMBL" id="WBR14285.1"/>
    </source>
</evidence>
<evidence type="ECO:0000256" key="1">
    <source>
        <dbReference type="SAM" id="MobiDB-lite"/>
    </source>
</evidence>
<dbReference type="Proteomes" id="UP001185135">
    <property type="component" value="Segment"/>
</dbReference>
<evidence type="ECO:0000313" key="3">
    <source>
        <dbReference type="Proteomes" id="UP001185135"/>
    </source>
</evidence>
<organism evidence="2 3">
    <name type="scientific">Pandoravirus kuranda</name>
    <dbReference type="NCBI Taxonomy" id="3019033"/>
    <lineage>
        <taxon>Viruses</taxon>
        <taxon>Pandoravirus</taxon>
    </lineage>
</organism>
<proteinExistence type="predicted"/>
<protein>
    <submittedName>
        <fullName evidence="2">Uncharacterized protein</fullName>
    </submittedName>
</protein>
<feature type="region of interest" description="Disordered" evidence="1">
    <location>
        <begin position="81"/>
        <end position="133"/>
    </location>
</feature>
<gene>
    <name evidence="2" type="ORF">pkur_cds_110</name>
</gene>
<sequence>MTQQNQGSDESTAHSTAQREGVLESLLRQAGVAADVRFAFCQMPLTRVLGAFACAKCARPDGHVLCLADQIAHRKRRWKAIGHHDGPHSDSSDNDDDTTDDGGNGGGADDDDAKRTRKSNVTQQAEHRVPPLASAGYEDRTLMGACIRALVPANVVSTVVGAILRHGRAGATDDVRVCADRQMMARHNRPPMRLCRPAARDRLRLRAWAWLDSVARERAQHWVSNAQAFGPCWEAVARPCALSSDARILCVSMDAGVGYCRQVDVAEMAREFQSRKDAAARKDAGGRIERVECHYDPRIVGFIESPFWSDEPTALYVSVEGDATFSIAAEW</sequence>
<name>A0AA95ECK4_9VIRU</name>